<keyword evidence="3" id="KW-1185">Reference proteome</keyword>
<sequence>MDEFNPFRDDPEFTDFGMIGQETSPGGAVFDAFPVFMLVFAVLFMAAVGFIIFVGVRNYNASRRAGFDPFTLQTELATRAANSRMLAPQQNREQRLAELSDLLARQVITREEYDKARLKILTE</sequence>
<evidence type="ECO:0000256" key="1">
    <source>
        <dbReference type="SAM" id="Phobius"/>
    </source>
</evidence>
<keyword evidence="1" id="KW-0472">Membrane</keyword>
<reference evidence="3" key="1">
    <citation type="journal article" date="2019" name="Int. J. Syst. Evol. Microbiol.">
        <title>The Global Catalogue of Microorganisms (GCM) 10K type strain sequencing project: providing services to taxonomists for standard genome sequencing and annotation.</title>
        <authorList>
            <consortium name="The Broad Institute Genomics Platform"/>
            <consortium name="The Broad Institute Genome Sequencing Center for Infectious Disease"/>
            <person name="Wu L."/>
            <person name="Ma J."/>
        </authorList>
    </citation>
    <scope>NUCLEOTIDE SEQUENCE [LARGE SCALE GENOMIC DNA]</scope>
    <source>
        <strain evidence="3">JCM 18952</strain>
    </source>
</reference>
<keyword evidence="1" id="KW-1133">Transmembrane helix</keyword>
<accession>A0ABP9TM30</accession>
<dbReference type="EMBL" id="BAABLK010000027">
    <property type="protein sequence ID" value="GAA5227176.1"/>
    <property type="molecule type" value="Genomic_DNA"/>
</dbReference>
<protein>
    <recommendedName>
        <fullName evidence="4">SHOCT domain-containing protein</fullName>
    </recommendedName>
</protein>
<dbReference type="RefSeq" id="WP_210101584.1">
    <property type="nucleotide sequence ID" value="NZ_BAABLK010000027.1"/>
</dbReference>
<feature type="transmembrane region" description="Helical" evidence="1">
    <location>
        <begin position="32"/>
        <end position="56"/>
    </location>
</feature>
<comment type="caution">
    <text evidence="2">The sequence shown here is derived from an EMBL/GenBank/DDBJ whole genome shotgun (WGS) entry which is preliminary data.</text>
</comment>
<organism evidence="2 3">
    <name type="scientific">Paeniglutamicibacter antarcticus</name>
    <dbReference type="NCBI Taxonomy" id="494023"/>
    <lineage>
        <taxon>Bacteria</taxon>
        <taxon>Bacillati</taxon>
        <taxon>Actinomycetota</taxon>
        <taxon>Actinomycetes</taxon>
        <taxon>Micrococcales</taxon>
        <taxon>Micrococcaceae</taxon>
        <taxon>Paeniglutamicibacter</taxon>
    </lineage>
</organism>
<evidence type="ECO:0000313" key="3">
    <source>
        <dbReference type="Proteomes" id="UP001501257"/>
    </source>
</evidence>
<gene>
    <name evidence="2" type="ORF">GCM10025778_17090</name>
</gene>
<proteinExistence type="predicted"/>
<dbReference type="Proteomes" id="UP001501257">
    <property type="component" value="Unassembled WGS sequence"/>
</dbReference>
<name>A0ABP9TM30_9MICC</name>
<keyword evidence="1" id="KW-0812">Transmembrane</keyword>
<evidence type="ECO:0000313" key="2">
    <source>
        <dbReference type="EMBL" id="GAA5227176.1"/>
    </source>
</evidence>
<evidence type="ECO:0008006" key="4">
    <source>
        <dbReference type="Google" id="ProtNLM"/>
    </source>
</evidence>